<comment type="subcellular location">
    <subcellularLocation>
        <location evidence="1">Membrane</location>
        <topology evidence="1">Single-pass type I membrane protein</topology>
    </subcellularLocation>
</comment>
<name>R7TYE4_CAPTE</name>
<feature type="signal peptide" evidence="9">
    <location>
        <begin position="1"/>
        <end position="15"/>
    </location>
</feature>
<evidence type="ECO:0000256" key="4">
    <source>
        <dbReference type="ARBA" id="ARBA00022989"/>
    </source>
</evidence>
<evidence type="ECO:0000256" key="7">
    <source>
        <dbReference type="ARBA" id="ARBA00023180"/>
    </source>
</evidence>
<feature type="domain" description="Receptor ligand binding region" evidence="10">
    <location>
        <begin position="32"/>
        <end position="375"/>
    </location>
</feature>
<dbReference type="Gene3D" id="3.40.50.2300">
    <property type="match status" value="2"/>
</dbReference>
<organism evidence="11">
    <name type="scientific">Capitella teleta</name>
    <name type="common">Polychaete worm</name>
    <dbReference type="NCBI Taxonomy" id="283909"/>
    <lineage>
        <taxon>Eukaryota</taxon>
        <taxon>Metazoa</taxon>
        <taxon>Spiralia</taxon>
        <taxon>Lophotrochozoa</taxon>
        <taxon>Annelida</taxon>
        <taxon>Polychaeta</taxon>
        <taxon>Sedentaria</taxon>
        <taxon>Scolecida</taxon>
        <taxon>Capitellidae</taxon>
        <taxon>Capitella</taxon>
    </lineage>
</organism>
<dbReference type="SUPFAM" id="SSF53822">
    <property type="entry name" value="Periplasmic binding protein-like I"/>
    <property type="match status" value="1"/>
</dbReference>
<accession>R7TYE4</accession>
<evidence type="ECO:0000313" key="11">
    <source>
        <dbReference type="EMBL" id="ELT98759.1"/>
    </source>
</evidence>
<evidence type="ECO:0000256" key="6">
    <source>
        <dbReference type="ARBA" id="ARBA00023170"/>
    </source>
</evidence>
<evidence type="ECO:0000313" key="13">
    <source>
        <dbReference type="Proteomes" id="UP000014760"/>
    </source>
</evidence>
<evidence type="ECO:0000256" key="9">
    <source>
        <dbReference type="SAM" id="SignalP"/>
    </source>
</evidence>
<feature type="chain" id="PRO_5011952008" description="Receptor ligand binding region domain-containing protein" evidence="9">
    <location>
        <begin position="16"/>
        <end position="550"/>
    </location>
</feature>
<proteinExistence type="predicted"/>
<evidence type="ECO:0000256" key="3">
    <source>
        <dbReference type="ARBA" id="ARBA00022729"/>
    </source>
</evidence>
<sequence>MKCVIGMLLLAFVRAEVLRIGVHPRESAAIGAAVLAIDQAKKDGLLPGWTIKVTMSATECVTKQTVAAAIRLYSFGRGDAFIGAVCSEECVALANYLGHWNMAFVAEGCASVDPRMKSTYRTFIGLNPPRRRMGPIFVQVFRQYQWRQAVMIAADNGCSQQAWLIREALMDDGVEIAEFQRLPEYVNNKRVLAESLEKLRARGRILLFCFQTPDDTFDFLLEALAKGMLTKEFAFVTYWFHPATSRRAPWDYTTRTFSKEEVKLFKKAYASVKFVTPETFDDQSSSEFQKQVMQQNLQVLNISTGKPPSRSVNLYDGTYLYLNRVHEAYTRGIDFRNGSLIFDLSRGAKFKGVMGEVVMDEEADRDPVYVMWDYRPDWSAMHSYATVRQVLSEAPHELGLITCNLMKVVNFTRETYWTEENNTVPPMDSPSCSLGQCFQDRRRDHFVRITIGISLPCLAVLVLAWTICIKRAQHNLLKSNWKIPADDLIHSPHVKSTITTSMLGSTLASSGGYLADSRITAIYQNTQVCLHPLNSRRLTFNQAELTRIMR</sequence>
<dbReference type="GO" id="GO:0016020">
    <property type="term" value="C:membrane"/>
    <property type="evidence" value="ECO:0007669"/>
    <property type="project" value="UniProtKB-SubCell"/>
</dbReference>
<dbReference type="OMA" id="GRMIHWA"/>
<feature type="non-terminal residue" evidence="11">
    <location>
        <position position="550"/>
    </location>
</feature>
<dbReference type="InterPro" id="IPR001828">
    <property type="entry name" value="ANF_lig-bd_rcpt"/>
</dbReference>
<keyword evidence="7" id="KW-0325">Glycoprotein</keyword>
<dbReference type="STRING" id="283909.R7TYE4"/>
<dbReference type="GO" id="GO:0017046">
    <property type="term" value="F:peptide hormone binding"/>
    <property type="evidence" value="ECO:0007669"/>
    <property type="project" value="TreeGrafter"/>
</dbReference>
<evidence type="ECO:0000256" key="5">
    <source>
        <dbReference type="ARBA" id="ARBA00023136"/>
    </source>
</evidence>
<dbReference type="Proteomes" id="UP000014760">
    <property type="component" value="Unassembled WGS sequence"/>
</dbReference>
<dbReference type="AlphaFoldDB" id="R7TYE4"/>
<keyword evidence="2 8" id="KW-0812">Transmembrane</keyword>
<reference evidence="12" key="3">
    <citation type="submission" date="2015-06" db="UniProtKB">
        <authorList>
            <consortium name="EnsemblMetazoa"/>
        </authorList>
    </citation>
    <scope>IDENTIFICATION</scope>
</reference>
<keyword evidence="3 9" id="KW-0732">Signal</keyword>
<dbReference type="PANTHER" id="PTHR44755">
    <property type="entry name" value="NATRIURETIC PEPTIDE RECEPTOR 3-RELATED"/>
    <property type="match status" value="1"/>
</dbReference>
<dbReference type="GO" id="GO:0038023">
    <property type="term" value="F:signaling receptor activity"/>
    <property type="evidence" value="ECO:0007669"/>
    <property type="project" value="TreeGrafter"/>
</dbReference>
<dbReference type="CDD" id="cd06352">
    <property type="entry name" value="PBP1_NPR_GC-like"/>
    <property type="match status" value="1"/>
</dbReference>
<keyword evidence="6" id="KW-0675">Receptor</keyword>
<dbReference type="HOGENOM" id="CLU_495751_0_0_1"/>
<dbReference type="InterPro" id="IPR001170">
    <property type="entry name" value="ANPR/GUC"/>
</dbReference>
<dbReference type="EMBL" id="AMQN01010318">
    <property type="status" value="NOT_ANNOTATED_CDS"/>
    <property type="molecule type" value="Genomic_DNA"/>
</dbReference>
<evidence type="ECO:0000313" key="12">
    <source>
        <dbReference type="EnsemblMetazoa" id="CapteP204370"/>
    </source>
</evidence>
<feature type="transmembrane region" description="Helical" evidence="8">
    <location>
        <begin position="446"/>
        <end position="469"/>
    </location>
</feature>
<dbReference type="InterPro" id="IPR028082">
    <property type="entry name" value="Peripla_BP_I"/>
</dbReference>
<dbReference type="PRINTS" id="PR00255">
    <property type="entry name" value="NATPEPTIDER"/>
</dbReference>
<dbReference type="EMBL" id="KB307555">
    <property type="protein sequence ID" value="ELT98759.1"/>
    <property type="molecule type" value="Genomic_DNA"/>
</dbReference>
<dbReference type="PANTHER" id="PTHR44755:SF8">
    <property type="entry name" value="RECEPTOR LIGAND BINDING REGION DOMAIN-CONTAINING PROTEIN"/>
    <property type="match status" value="1"/>
</dbReference>
<evidence type="ECO:0000259" key="10">
    <source>
        <dbReference type="Pfam" id="PF01094"/>
    </source>
</evidence>
<reference evidence="13" key="1">
    <citation type="submission" date="2012-12" db="EMBL/GenBank/DDBJ databases">
        <authorList>
            <person name="Hellsten U."/>
            <person name="Grimwood J."/>
            <person name="Chapman J.A."/>
            <person name="Shapiro H."/>
            <person name="Aerts A."/>
            <person name="Otillar R.P."/>
            <person name="Terry A.Y."/>
            <person name="Boore J.L."/>
            <person name="Simakov O."/>
            <person name="Marletaz F."/>
            <person name="Cho S.-J."/>
            <person name="Edsinger-Gonzales E."/>
            <person name="Havlak P."/>
            <person name="Kuo D.-H."/>
            <person name="Larsson T."/>
            <person name="Lv J."/>
            <person name="Arendt D."/>
            <person name="Savage R."/>
            <person name="Osoegawa K."/>
            <person name="de Jong P."/>
            <person name="Lindberg D.R."/>
            <person name="Seaver E.C."/>
            <person name="Weisblat D.A."/>
            <person name="Putnam N.H."/>
            <person name="Grigoriev I.V."/>
            <person name="Rokhsar D.S."/>
        </authorList>
    </citation>
    <scope>NUCLEOTIDE SEQUENCE</scope>
    <source>
        <strain evidence="13">I ESC-2004</strain>
    </source>
</reference>
<protein>
    <recommendedName>
        <fullName evidence="10">Receptor ligand binding region domain-containing protein</fullName>
    </recommendedName>
</protein>
<keyword evidence="13" id="KW-1185">Reference proteome</keyword>
<dbReference type="GO" id="GO:0007165">
    <property type="term" value="P:signal transduction"/>
    <property type="evidence" value="ECO:0007669"/>
    <property type="project" value="TreeGrafter"/>
</dbReference>
<reference evidence="11 13" key="2">
    <citation type="journal article" date="2013" name="Nature">
        <title>Insights into bilaterian evolution from three spiralian genomes.</title>
        <authorList>
            <person name="Simakov O."/>
            <person name="Marletaz F."/>
            <person name="Cho S.J."/>
            <person name="Edsinger-Gonzales E."/>
            <person name="Havlak P."/>
            <person name="Hellsten U."/>
            <person name="Kuo D.H."/>
            <person name="Larsson T."/>
            <person name="Lv J."/>
            <person name="Arendt D."/>
            <person name="Savage R."/>
            <person name="Osoegawa K."/>
            <person name="de Jong P."/>
            <person name="Grimwood J."/>
            <person name="Chapman J.A."/>
            <person name="Shapiro H."/>
            <person name="Aerts A."/>
            <person name="Otillar R.P."/>
            <person name="Terry A.Y."/>
            <person name="Boore J.L."/>
            <person name="Grigoriev I.V."/>
            <person name="Lindberg D.R."/>
            <person name="Seaver E.C."/>
            <person name="Weisblat D.A."/>
            <person name="Putnam N.H."/>
            <person name="Rokhsar D.S."/>
        </authorList>
    </citation>
    <scope>NUCLEOTIDE SEQUENCE</scope>
    <source>
        <strain evidence="11 13">I ESC-2004</strain>
    </source>
</reference>
<gene>
    <name evidence="11" type="ORF">CAPTEDRAFT_204370</name>
</gene>
<evidence type="ECO:0000256" key="1">
    <source>
        <dbReference type="ARBA" id="ARBA00004479"/>
    </source>
</evidence>
<evidence type="ECO:0000256" key="2">
    <source>
        <dbReference type="ARBA" id="ARBA00022692"/>
    </source>
</evidence>
<keyword evidence="5 8" id="KW-0472">Membrane</keyword>
<dbReference type="InterPro" id="IPR052612">
    <property type="entry name" value="ANP_Clearance_Receptor"/>
</dbReference>
<keyword evidence="4 8" id="KW-1133">Transmembrane helix</keyword>
<dbReference type="EnsemblMetazoa" id="CapteT204370">
    <property type="protein sequence ID" value="CapteP204370"/>
    <property type="gene ID" value="CapteG204370"/>
</dbReference>
<dbReference type="Pfam" id="PF01094">
    <property type="entry name" value="ANF_receptor"/>
    <property type="match status" value="1"/>
</dbReference>
<evidence type="ECO:0000256" key="8">
    <source>
        <dbReference type="SAM" id="Phobius"/>
    </source>
</evidence>